<evidence type="ECO:0000256" key="10">
    <source>
        <dbReference type="ARBA" id="ARBA00023136"/>
    </source>
</evidence>
<keyword evidence="5" id="KW-0410">Iron transport</keyword>
<dbReference type="PROSITE" id="PS50893">
    <property type="entry name" value="ABC_TRANSPORTER_2"/>
    <property type="match status" value="1"/>
</dbReference>
<evidence type="ECO:0000256" key="4">
    <source>
        <dbReference type="ARBA" id="ARBA00022475"/>
    </source>
</evidence>
<accession>W4HMX3</accession>
<proteinExistence type="inferred from homology"/>
<gene>
    <name evidence="12" type="ORF">ATO8_04466</name>
</gene>
<dbReference type="STRING" id="1379903.ATO8_04466"/>
<reference evidence="12 13" key="1">
    <citation type="journal article" date="2014" name="Antonie Van Leeuwenhoek">
        <title>Roseivivax atlanticus sp. nov., isolated from surface seawater of the Atlantic Ocean.</title>
        <authorList>
            <person name="Li G."/>
            <person name="Lai Q."/>
            <person name="Liu X."/>
            <person name="Sun F."/>
            <person name="Shao Z."/>
        </authorList>
    </citation>
    <scope>NUCLEOTIDE SEQUENCE [LARGE SCALE GENOMIC DNA]</scope>
    <source>
        <strain evidence="12 13">22II-s10s</strain>
    </source>
</reference>
<dbReference type="PANTHER" id="PTHR42771">
    <property type="entry name" value="IRON(3+)-HYDROXAMATE IMPORT ATP-BINDING PROTEIN FHUC"/>
    <property type="match status" value="1"/>
</dbReference>
<evidence type="ECO:0000313" key="12">
    <source>
        <dbReference type="EMBL" id="ETW14117.1"/>
    </source>
</evidence>
<evidence type="ECO:0000256" key="8">
    <source>
        <dbReference type="ARBA" id="ARBA00023004"/>
    </source>
</evidence>
<dbReference type="SMART" id="SM00382">
    <property type="entry name" value="AAA"/>
    <property type="match status" value="1"/>
</dbReference>
<dbReference type="InterPro" id="IPR003593">
    <property type="entry name" value="AAA+_ATPase"/>
</dbReference>
<evidence type="ECO:0000256" key="6">
    <source>
        <dbReference type="ARBA" id="ARBA00022741"/>
    </source>
</evidence>
<keyword evidence="6" id="KW-0547">Nucleotide-binding</keyword>
<keyword evidence="3" id="KW-0813">Transport</keyword>
<comment type="similarity">
    <text evidence="2">Belongs to the ABC transporter superfamily.</text>
</comment>
<dbReference type="FunFam" id="3.40.50.300:FF:000134">
    <property type="entry name" value="Iron-enterobactin ABC transporter ATP-binding protein"/>
    <property type="match status" value="1"/>
</dbReference>
<dbReference type="CDD" id="cd03214">
    <property type="entry name" value="ABC_Iron-Siderophores_B12_Hemin"/>
    <property type="match status" value="1"/>
</dbReference>
<keyword evidence="9" id="KW-0406">Ion transport</keyword>
<keyword evidence="10" id="KW-0472">Membrane</keyword>
<dbReference type="GO" id="GO:0016887">
    <property type="term" value="F:ATP hydrolysis activity"/>
    <property type="evidence" value="ECO:0007669"/>
    <property type="project" value="InterPro"/>
</dbReference>
<keyword evidence="8" id="KW-0408">Iron</keyword>
<name>W4HMX3_9RHOB</name>
<dbReference type="GO" id="GO:0005886">
    <property type="term" value="C:plasma membrane"/>
    <property type="evidence" value="ECO:0007669"/>
    <property type="project" value="UniProtKB-SubCell"/>
</dbReference>
<dbReference type="RefSeq" id="WP_043842372.1">
    <property type="nucleotide sequence ID" value="NZ_AQQW01000002.1"/>
</dbReference>
<dbReference type="InterPro" id="IPR051535">
    <property type="entry name" value="Siderophore_ABC-ATPase"/>
</dbReference>
<sequence>MIEIRSLSAKLGGAPVLHDIDATIAPGRVTALVGPNGAGKSTLLAVIGQLLKASAGSVTLDGADLSDMPPPERARRLAILRQNTTITPRLTVADLVGFGRYPHSGGRLDDADLRIVDACLAELDLSALAGRHLDTISGGQRQRALIAMTLAQTPRALLLDEPLNNLDLGHVRRVMEVARTRARAGVAVVVVLHDLSIAARFADALIALKAGHIFAAGPPNEVVTGPTLSALYDTPIEVHEVAGSRVVLT</sequence>
<evidence type="ECO:0000256" key="2">
    <source>
        <dbReference type="ARBA" id="ARBA00005417"/>
    </source>
</evidence>
<evidence type="ECO:0000259" key="11">
    <source>
        <dbReference type="PROSITE" id="PS50893"/>
    </source>
</evidence>
<dbReference type="InterPro" id="IPR003439">
    <property type="entry name" value="ABC_transporter-like_ATP-bd"/>
</dbReference>
<keyword evidence="7" id="KW-0067">ATP-binding</keyword>
<keyword evidence="4" id="KW-1003">Cell membrane</keyword>
<evidence type="ECO:0000256" key="9">
    <source>
        <dbReference type="ARBA" id="ARBA00023065"/>
    </source>
</evidence>
<dbReference type="EMBL" id="AQQW01000002">
    <property type="protein sequence ID" value="ETW14117.1"/>
    <property type="molecule type" value="Genomic_DNA"/>
</dbReference>
<dbReference type="InterPro" id="IPR017871">
    <property type="entry name" value="ABC_transporter-like_CS"/>
</dbReference>
<dbReference type="eggNOG" id="COG4604">
    <property type="taxonomic scope" value="Bacteria"/>
</dbReference>
<dbReference type="Pfam" id="PF00005">
    <property type="entry name" value="ABC_tran"/>
    <property type="match status" value="1"/>
</dbReference>
<keyword evidence="13" id="KW-1185">Reference proteome</keyword>
<evidence type="ECO:0000256" key="5">
    <source>
        <dbReference type="ARBA" id="ARBA00022496"/>
    </source>
</evidence>
<dbReference type="InterPro" id="IPR027417">
    <property type="entry name" value="P-loop_NTPase"/>
</dbReference>
<evidence type="ECO:0000256" key="1">
    <source>
        <dbReference type="ARBA" id="ARBA00004202"/>
    </source>
</evidence>
<dbReference type="AlphaFoldDB" id="W4HMX3"/>
<dbReference type="SUPFAM" id="SSF52540">
    <property type="entry name" value="P-loop containing nucleoside triphosphate hydrolases"/>
    <property type="match status" value="1"/>
</dbReference>
<feature type="domain" description="ABC transporter" evidence="11">
    <location>
        <begin position="2"/>
        <end position="235"/>
    </location>
</feature>
<dbReference type="PROSITE" id="PS00211">
    <property type="entry name" value="ABC_TRANSPORTER_1"/>
    <property type="match status" value="1"/>
</dbReference>
<evidence type="ECO:0000256" key="7">
    <source>
        <dbReference type="ARBA" id="ARBA00022840"/>
    </source>
</evidence>
<evidence type="ECO:0000313" key="13">
    <source>
        <dbReference type="Proteomes" id="UP000019063"/>
    </source>
</evidence>
<dbReference type="GO" id="GO:0005524">
    <property type="term" value="F:ATP binding"/>
    <property type="evidence" value="ECO:0007669"/>
    <property type="project" value="UniProtKB-KW"/>
</dbReference>
<evidence type="ECO:0000256" key="3">
    <source>
        <dbReference type="ARBA" id="ARBA00022448"/>
    </source>
</evidence>
<organism evidence="12 13">
    <name type="scientific">Roseivivax marinus</name>
    <dbReference type="NCBI Taxonomy" id="1379903"/>
    <lineage>
        <taxon>Bacteria</taxon>
        <taxon>Pseudomonadati</taxon>
        <taxon>Pseudomonadota</taxon>
        <taxon>Alphaproteobacteria</taxon>
        <taxon>Rhodobacterales</taxon>
        <taxon>Roseobacteraceae</taxon>
        <taxon>Roseivivax</taxon>
    </lineage>
</organism>
<dbReference type="GO" id="GO:0006826">
    <property type="term" value="P:iron ion transport"/>
    <property type="evidence" value="ECO:0007669"/>
    <property type="project" value="UniProtKB-KW"/>
</dbReference>
<dbReference type="Proteomes" id="UP000019063">
    <property type="component" value="Unassembled WGS sequence"/>
</dbReference>
<comment type="caution">
    <text evidence="12">The sequence shown here is derived from an EMBL/GenBank/DDBJ whole genome shotgun (WGS) entry which is preliminary data.</text>
</comment>
<protein>
    <submittedName>
        <fullName evidence="12">ABC transporter</fullName>
    </submittedName>
</protein>
<comment type="subcellular location">
    <subcellularLocation>
        <location evidence="1">Cell membrane</location>
        <topology evidence="1">Peripheral membrane protein</topology>
    </subcellularLocation>
</comment>
<dbReference type="Gene3D" id="3.40.50.300">
    <property type="entry name" value="P-loop containing nucleotide triphosphate hydrolases"/>
    <property type="match status" value="1"/>
</dbReference>
<dbReference type="PANTHER" id="PTHR42771:SF3">
    <property type="entry name" value="PETROBACTIN IMPORT ATP-BINDING PROTEIN YCLP"/>
    <property type="match status" value="1"/>
</dbReference>